<dbReference type="Proteomes" id="UP000635565">
    <property type="component" value="Unassembled WGS sequence"/>
</dbReference>
<dbReference type="RefSeq" id="WP_201364931.1">
    <property type="nucleotide sequence ID" value="NZ_BNJJ01000017.1"/>
</dbReference>
<dbReference type="EMBL" id="BNJJ01000017">
    <property type="protein sequence ID" value="GHO87362.1"/>
    <property type="molecule type" value="Genomic_DNA"/>
</dbReference>
<evidence type="ECO:0000313" key="3">
    <source>
        <dbReference type="Proteomes" id="UP000635565"/>
    </source>
</evidence>
<organism evidence="2 3">
    <name type="scientific">Dictyobacter formicarum</name>
    <dbReference type="NCBI Taxonomy" id="2778368"/>
    <lineage>
        <taxon>Bacteria</taxon>
        <taxon>Bacillati</taxon>
        <taxon>Chloroflexota</taxon>
        <taxon>Ktedonobacteria</taxon>
        <taxon>Ktedonobacterales</taxon>
        <taxon>Dictyobacteraceae</taxon>
        <taxon>Dictyobacter</taxon>
    </lineage>
</organism>
<accession>A0ABQ3VMC7</accession>
<gene>
    <name evidence="2" type="ORF">KSZ_53680</name>
</gene>
<evidence type="ECO:0000259" key="1">
    <source>
        <dbReference type="Pfam" id="PF12867"/>
    </source>
</evidence>
<dbReference type="InterPro" id="IPR024775">
    <property type="entry name" value="DinB-like"/>
</dbReference>
<keyword evidence="3" id="KW-1185">Reference proteome</keyword>
<proteinExistence type="predicted"/>
<comment type="caution">
    <text evidence="2">The sequence shown here is derived from an EMBL/GenBank/DDBJ whole genome shotgun (WGS) entry which is preliminary data.</text>
</comment>
<dbReference type="InterPro" id="IPR034660">
    <property type="entry name" value="DinB/YfiT-like"/>
</dbReference>
<feature type="domain" description="DinB-like" evidence="1">
    <location>
        <begin position="13"/>
        <end position="175"/>
    </location>
</feature>
<dbReference type="SUPFAM" id="SSF109854">
    <property type="entry name" value="DinB/YfiT-like putative metalloenzymes"/>
    <property type="match status" value="1"/>
</dbReference>
<dbReference type="Gene3D" id="1.20.120.450">
    <property type="entry name" value="dinb family like domain"/>
    <property type="match status" value="1"/>
</dbReference>
<sequence length="187" mass="21511">MTLPPRLEPLLKQFDDARNRLITRLQGVTDDEYLWEPVPNCWSIRRRDACQTGMSFGKGAWVMEFEGQEPVPPPVTTIAWRMCHLANDFLHRADYTTGTRSLAVDDYEVFGGALDALSSLDVAAETWRTVLINTTDEQLDQVGRSQLPWGLDPRLPFLDIIWWVNQELLSHGAEIALLRDLYRTRLR</sequence>
<dbReference type="Pfam" id="PF12867">
    <property type="entry name" value="DinB_2"/>
    <property type="match status" value="1"/>
</dbReference>
<name>A0ABQ3VMC7_9CHLR</name>
<evidence type="ECO:0000313" key="2">
    <source>
        <dbReference type="EMBL" id="GHO87362.1"/>
    </source>
</evidence>
<protein>
    <recommendedName>
        <fullName evidence="1">DinB-like domain-containing protein</fullName>
    </recommendedName>
</protein>
<reference evidence="2 3" key="1">
    <citation type="journal article" date="2021" name="Int. J. Syst. Evol. Microbiol.">
        <title>Reticulibacter mediterranei gen. nov., sp. nov., within the new family Reticulibacteraceae fam. nov., and Ktedonospora formicarum gen. nov., sp. nov., Ktedonobacter robiniae sp. nov., Dictyobacter formicarum sp. nov. and Dictyobacter arantiisoli sp. nov., belonging to the class Ktedonobacteria.</title>
        <authorList>
            <person name="Yabe S."/>
            <person name="Zheng Y."/>
            <person name="Wang C.M."/>
            <person name="Sakai Y."/>
            <person name="Abe K."/>
            <person name="Yokota A."/>
            <person name="Donadio S."/>
            <person name="Cavaletti L."/>
            <person name="Monciardini P."/>
        </authorList>
    </citation>
    <scope>NUCLEOTIDE SEQUENCE [LARGE SCALE GENOMIC DNA]</scope>
    <source>
        <strain evidence="2 3">SOSP1-9</strain>
    </source>
</reference>